<evidence type="ECO:0000259" key="6">
    <source>
        <dbReference type="PROSITE" id="PS51767"/>
    </source>
</evidence>
<accession>A0A6G1IUX6</accession>
<proteinExistence type="inferred from homology"/>
<dbReference type="AlphaFoldDB" id="A0A6G1IUX6"/>
<dbReference type="EMBL" id="MU005589">
    <property type="protein sequence ID" value="KAF2681918.1"/>
    <property type="molecule type" value="Genomic_DNA"/>
</dbReference>
<evidence type="ECO:0000256" key="2">
    <source>
        <dbReference type="ARBA" id="ARBA00022750"/>
    </source>
</evidence>
<gene>
    <name evidence="7" type="ORF">K458DRAFT_444417</name>
</gene>
<keyword evidence="8" id="KW-1185">Reference proteome</keyword>
<dbReference type="InterPro" id="IPR021109">
    <property type="entry name" value="Peptidase_aspartic_dom_sf"/>
</dbReference>
<organism evidence="7 8">
    <name type="scientific">Lentithecium fluviatile CBS 122367</name>
    <dbReference type="NCBI Taxonomy" id="1168545"/>
    <lineage>
        <taxon>Eukaryota</taxon>
        <taxon>Fungi</taxon>
        <taxon>Dikarya</taxon>
        <taxon>Ascomycota</taxon>
        <taxon>Pezizomycotina</taxon>
        <taxon>Dothideomycetes</taxon>
        <taxon>Pleosporomycetidae</taxon>
        <taxon>Pleosporales</taxon>
        <taxon>Massarineae</taxon>
        <taxon>Lentitheciaceae</taxon>
        <taxon>Lentithecium</taxon>
    </lineage>
</organism>
<dbReference type="PROSITE" id="PS00141">
    <property type="entry name" value="ASP_PROTEASE"/>
    <property type="match status" value="1"/>
</dbReference>
<keyword evidence="2 5" id="KW-0064">Aspartyl protease</keyword>
<evidence type="ECO:0000256" key="1">
    <source>
        <dbReference type="ARBA" id="ARBA00007447"/>
    </source>
</evidence>
<keyword evidence="4" id="KW-1015">Disulfide bond</keyword>
<dbReference type="InterPro" id="IPR034164">
    <property type="entry name" value="Pepsin-like_dom"/>
</dbReference>
<feature type="disulfide bond" evidence="4">
    <location>
        <begin position="249"/>
        <end position="290"/>
    </location>
</feature>
<dbReference type="PRINTS" id="PR00792">
    <property type="entry name" value="PEPSIN"/>
</dbReference>
<dbReference type="Pfam" id="PF00026">
    <property type="entry name" value="Asp"/>
    <property type="match status" value="1"/>
</dbReference>
<sequence length="332" mass="36133">MQTLTNHLQRYVINISFGTPPQPFSVMLDTGSAYFWLPHPSSPGCAPDPCPPGTFDPNTSSTSVDICLPYNASFGLTHDNAMLGEYYKDTISIGGVTLPNQSLGVTQAPEVVVNGGFWGIMGLGPRRGTSAYHPEHLFEAGYFDSKLFSVWLNDQSAMAGTILFGGIDETKCEGKLKSVPLDAMNITSVARVDDETGDVEHLTNKSWGIRTILDTGSPNMYLPNAIYAAIMAPLNITLHPSPNEPYVRCSLRSSRSSLAFGFPGKDEIIYPFRLPVSLGEMRDEDGNELCHLGVIPTAGPIFLMGATILRRAYLVFDAEGFEVRMAQVKKLS</sequence>
<dbReference type="PANTHER" id="PTHR47966">
    <property type="entry name" value="BETA-SITE APP-CLEAVING ENZYME, ISOFORM A-RELATED"/>
    <property type="match status" value="1"/>
</dbReference>
<keyword evidence="5" id="KW-0378">Hydrolase</keyword>
<dbReference type="CDD" id="cd05471">
    <property type="entry name" value="pepsin_like"/>
    <property type="match status" value="1"/>
</dbReference>
<dbReference type="GO" id="GO:0004190">
    <property type="term" value="F:aspartic-type endopeptidase activity"/>
    <property type="evidence" value="ECO:0007669"/>
    <property type="project" value="UniProtKB-KW"/>
</dbReference>
<keyword evidence="5 7" id="KW-0645">Protease</keyword>
<dbReference type="PANTHER" id="PTHR47966:SF51">
    <property type="entry name" value="BETA-SITE APP-CLEAVING ENZYME, ISOFORM A-RELATED"/>
    <property type="match status" value="1"/>
</dbReference>
<comment type="similarity">
    <text evidence="1 5">Belongs to the peptidase A1 family.</text>
</comment>
<feature type="domain" description="Peptidase A1" evidence="6">
    <location>
        <begin position="11"/>
        <end position="326"/>
    </location>
</feature>
<dbReference type="PROSITE" id="PS51767">
    <property type="entry name" value="PEPTIDASE_A1"/>
    <property type="match status" value="1"/>
</dbReference>
<dbReference type="OrthoDB" id="771136at2759"/>
<evidence type="ECO:0000256" key="5">
    <source>
        <dbReference type="RuleBase" id="RU000454"/>
    </source>
</evidence>
<feature type="active site" evidence="3">
    <location>
        <position position="214"/>
    </location>
</feature>
<name>A0A6G1IUX6_9PLEO</name>
<dbReference type="InterPro" id="IPR001969">
    <property type="entry name" value="Aspartic_peptidase_AS"/>
</dbReference>
<dbReference type="Gene3D" id="2.40.70.10">
    <property type="entry name" value="Acid Proteases"/>
    <property type="match status" value="2"/>
</dbReference>
<dbReference type="InterPro" id="IPR001461">
    <property type="entry name" value="Aspartic_peptidase_A1"/>
</dbReference>
<protein>
    <submittedName>
        <fullName evidence="7">Acid protease</fullName>
    </submittedName>
</protein>
<dbReference type="GO" id="GO:0000324">
    <property type="term" value="C:fungal-type vacuole"/>
    <property type="evidence" value="ECO:0007669"/>
    <property type="project" value="TreeGrafter"/>
</dbReference>
<dbReference type="GO" id="GO:0006508">
    <property type="term" value="P:proteolysis"/>
    <property type="evidence" value="ECO:0007669"/>
    <property type="project" value="UniProtKB-KW"/>
</dbReference>
<dbReference type="Proteomes" id="UP000799291">
    <property type="component" value="Unassembled WGS sequence"/>
</dbReference>
<feature type="active site" evidence="3">
    <location>
        <position position="29"/>
    </location>
</feature>
<evidence type="ECO:0000313" key="8">
    <source>
        <dbReference type="Proteomes" id="UP000799291"/>
    </source>
</evidence>
<dbReference type="InterPro" id="IPR033121">
    <property type="entry name" value="PEPTIDASE_A1"/>
</dbReference>
<dbReference type="SUPFAM" id="SSF50630">
    <property type="entry name" value="Acid proteases"/>
    <property type="match status" value="1"/>
</dbReference>
<reference evidence="7" key="1">
    <citation type="journal article" date="2020" name="Stud. Mycol.">
        <title>101 Dothideomycetes genomes: a test case for predicting lifestyles and emergence of pathogens.</title>
        <authorList>
            <person name="Haridas S."/>
            <person name="Albert R."/>
            <person name="Binder M."/>
            <person name="Bloem J."/>
            <person name="Labutti K."/>
            <person name="Salamov A."/>
            <person name="Andreopoulos B."/>
            <person name="Baker S."/>
            <person name="Barry K."/>
            <person name="Bills G."/>
            <person name="Bluhm B."/>
            <person name="Cannon C."/>
            <person name="Castanera R."/>
            <person name="Culley D."/>
            <person name="Daum C."/>
            <person name="Ezra D."/>
            <person name="Gonzalez J."/>
            <person name="Henrissat B."/>
            <person name="Kuo A."/>
            <person name="Liang C."/>
            <person name="Lipzen A."/>
            <person name="Lutzoni F."/>
            <person name="Magnuson J."/>
            <person name="Mondo S."/>
            <person name="Nolan M."/>
            <person name="Ohm R."/>
            <person name="Pangilinan J."/>
            <person name="Park H.-J."/>
            <person name="Ramirez L."/>
            <person name="Alfaro M."/>
            <person name="Sun H."/>
            <person name="Tritt A."/>
            <person name="Yoshinaga Y."/>
            <person name="Zwiers L.-H."/>
            <person name="Turgeon B."/>
            <person name="Goodwin S."/>
            <person name="Spatafora J."/>
            <person name="Crous P."/>
            <person name="Grigoriev I."/>
        </authorList>
    </citation>
    <scope>NUCLEOTIDE SEQUENCE</scope>
    <source>
        <strain evidence="7">CBS 122367</strain>
    </source>
</reference>
<evidence type="ECO:0000256" key="4">
    <source>
        <dbReference type="PIRSR" id="PIRSR601461-2"/>
    </source>
</evidence>
<evidence type="ECO:0000313" key="7">
    <source>
        <dbReference type="EMBL" id="KAF2681918.1"/>
    </source>
</evidence>
<evidence type="ECO:0000256" key="3">
    <source>
        <dbReference type="PIRSR" id="PIRSR601461-1"/>
    </source>
</evidence>